<keyword evidence="2" id="KW-0677">Repeat</keyword>
<dbReference type="HOGENOM" id="CLU_937992_0_0_1"/>
<feature type="transmembrane region" description="Helical" evidence="3">
    <location>
        <begin position="267"/>
        <end position="290"/>
    </location>
</feature>
<evidence type="ECO:0000256" key="3">
    <source>
        <dbReference type="SAM" id="Phobius"/>
    </source>
</evidence>
<evidence type="ECO:0000256" key="2">
    <source>
        <dbReference type="ARBA" id="ARBA00022737"/>
    </source>
</evidence>
<organism evidence="4 5">
    <name type="scientific">Leersia perrieri</name>
    <dbReference type="NCBI Taxonomy" id="77586"/>
    <lineage>
        <taxon>Eukaryota</taxon>
        <taxon>Viridiplantae</taxon>
        <taxon>Streptophyta</taxon>
        <taxon>Embryophyta</taxon>
        <taxon>Tracheophyta</taxon>
        <taxon>Spermatophyta</taxon>
        <taxon>Magnoliopsida</taxon>
        <taxon>Liliopsida</taxon>
        <taxon>Poales</taxon>
        <taxon>Poaceae</taxon>
        <taxon>BOP clade</taxon>
        <taxon>Oryzoideae</taxon>
        <taxon>Oryzeae</taxon>
        <taxon>Oryzinae</taxon>
        <taxon>Leersia</taxon>
    </lineage>
</organism>
<dbReference type="PANTHER" id="PTHR48065">
    <property type="entry name" value="OS10G0469600 PROTEIN"/>
    <property type="match status" value="1"/>
</dbReference>
<dbReference type="Gene3D" id="3.80.10.10">
    <property type="entry name" value="Ribonuclease Inhibitor"/>
    <property type="match status" value="1"/>
</dbReference>
<name>A0A0D9XYU3_9ORYZ</name>
<dbReference type="PRINTS" id="PR00019">
    <property type="entry name" value="LEURICHRPT"/>
</dbReference>
<dbReference type="PANTHER" id="PTHR48065:SF69">
    <property type="entry name" value="OS07G0466500 PROTEIN"/>
    <property type="match status" value="1"/>
</dbReference>
<dbReference type="InterPro" id="IPR032675">
    <property type="entry name" value="LRR_dom_sf"/>
</dbReference>
<dbReference type="Proteomes" id="UP000032180">
    <property type="component" value="Chromosome 12"/>
</dbReference>
<keyword evidence="1" id="KW-0433">Leucine-rich repeat</keyword>
<protein>
    <recommendedName>
        <fullName evidence="6">Leucine-rich repeat-containing N-terminal plant-type domain-containing protein</fullName>
    </recommendedName>
</protein>
<keyword evidence="5" id="KW-1185">Reference proteome</keyword>
<keyword evidence="3" id="KW-0812">Transmembrane</keyword>
<reference evidence="4" key="3">
    <citation type="submission" date="2015-04" db="UniProtKB">
        <authorList>
            <consortium name="EnsemblPlants"/>
        </authorList>
    </citation>
    <scope>IDENTIFICATION</scope>
</reference>
<evidence type="ECO:0000313" key="5">
    <source>
        <dbReference type="Proteomes" id="UP000032180"/>
    </source>
</evidence>
<evidence type="ECO:0008006" key="6">
    <source>
        <dbReference type="Google" id="ProtNLM"/>
    </source>
</evidence>
<dbReference type="EnsemblPlants" id="LPERR12G08490.1">
    <property type="protein sequence ID" value="LPERR12G08490.1"/>
    <property type="gene ID" value="LPERR12G08490"/>
</dbReference>
<keyword evidence="3" id="KW-0472">Membrane</keyword>
<dbReference type="Gramene" id="LPERR12G08490.1">
    <property type="protein sequence ID" value="LPERR12G08490.1"/>
    <property type="gene ID" value="LPERR12G08490"/>
</dbReference>
<dbReference type="SUPFAM" id="SSF52058">
    <property type="entry name" value="L domain-like"/>
    <property type="match status" value="1"/>
</dbReference>
<accession>A0A0D9XYU3</accession>
<dbReference type="Pfam" id="PF13855">
    <property type="entry name" value="LRR_8"/>
    <property type="match status" value="1"/>
</dbReference>
<dbReference type="STRING" id="77586.A0A0D9XYU3"/>
<evidence type="ECO:0000256" key="1">
    <source>
        <dbReference type="ARBA" id="ARBA00022614"/>
    </source>
</evidence>
<dbReference type="eggNOG" id="ENOG502RWC9">
    <property type="taxonomic scope" value="Eukaryota"/>
</dbReference>
<proteinExistence type="predicted"/>
<dbReference type="InterPro" id="IPR001611">
    <property type="entry name" value="Leu-rich_rpt"/>
</dbReference>
<evidence type="ECO:0000313" key="4">
    <source>
        <dbReference type="EnsemblPlants" id="LPERR12G08490.1"/>
    </source>
</evidence>
<dbReference type="Pfam" id="PF00560">
    <property type="entry name" value="LRR_1"/>
    <property type="match status" value="2"/>
</dbReference>
<reference evidence="5" key="2">
    <citation type="submission" date="2013-12" db="EMBL/GenBank/DDBJ databases">
        <authorList>
            <person name="Yu Y."/>
            <person name="Lee S."/>
            <person name="de Baynast K."/>
            <person name="Wissotski M."/>
            <person name="Liu L."/>
            <person name="Talag J."/>
            <person name="Goicoechea J."/>
            <person name="Angelova A."/>
            <person name="Jetty R."/>
            <person name="Kudrna D."/>
            <person name="Golser W."/>
            <person name="Rivera L."/>
            <person name="Zhang J."/>
            <person name="Wing R."/>
        </authorList>
    </citation>
    <scope>NUCLEOTIDE SEQUENCE</scope>
</reference>
<reference evidence="4 5" key="1">
    <citation type="submission" date="2012-08" db="EMBL/GenBank/DDBJ databases">
        <title>Oryza genome evolution.</title>
        <authorList>
            <person name="Wing R.A."/>
        </authorList>
    </citation>
    <scope>NUCLEOTIDE SEQUENCE</scope>
</reference>
<dbReference type="FunFam" id="3.80.10.10:FF:000383">
    <property type="entry name" value="Leucine-rich repeat receptor protein kinase EMS1"/>
    <property type="match status" value="1"/>
</dbReference>
<keyword evidence="3" id="KW-1133">Transmembrane helix</keyword>
<dbReference type="AlphaFoldDB" id="A0A0D9XYU3"/>
<sequence length="297" mass="32041">MNFYGEDMPAAAIRGFPRVQLLGIAARTLRGAVPAWLQGSAKLAVLDLSWNRLTGSLPPWLGEFDALYRINLSGNALTGGIPVSLTRLKSLAAVDDDDDMTARKNRLRMYIDYGVRLYNWHVDRGELWYDGNIPASLDLSRNGLAGAIPPEIGDMRGLTILNLSCNTLSGPIPATLASVASLQALDLSHNELAGDIPASLTGLTFFVLLRRLLQPGVIPNTSQFSTFPCSSFAGNNGLHGEYCDSGGLGTVGTGWWWCYDTVGEDLFSLPFLLGLANGLVVTILFAHVAVPYRRASE</sequence>